<evidence type="ECO:0000259" key="3">
    <source>
        <dbReference type="PROSITE" id="PS50850"/>
    </source>
</evidence>
<feature type="transmembrane region" description="Helical" evidence="2">
    <location>
        <begin position="85"/>
        <end position="109"/>
    </location>
</feature>
<feature type="transmembrane region" description="Helical" evidence="2">
    <location>
        <begin position="396"/>
        <end position="419"/>
    </location>
</feature>
<feature type="transmembrane region" description="Helical" evidence="2">
    <location>
        <begin position="16"/>
        <end position="36"/>
    </location>
</feature>
<feature type="transmembrane region" description="Helical" evidence="2">
    <location>
        <begin position="425"/>
        <end position="448"/>
    </location>
</feature>
<dbReference type="GO" id="GO:0008028">
    <property type="term" value="F:monocarboxylic acid transmembrane transporter activity"/>
    <property type="evidence" value="ECO:0007669"/>
    <property type="project" value="TreeGrafter"/>
</dbReference>
<dbReference type="SUPFAM" id="SSF103473">
    <property type="entry name" value="MFS general substrate transporter"/>
    <property type="match status" value="1"/>
</dbReference>
<dbReference type="PROSITE" id="PS50850">
    <property type="entry name" value="MFS"/>
    <property type="match status" value="1"/>
</dbReference>
<evidence type="ECO:0000256" key="2">
    <source>
        <dbReference type="SAM" id="Phobius"/>
    </source>
</evidence>
<feature type="transmembrane region" description="Helical" evidence="2">
    <location>
        <begin position="142"/>
        <end position="162"/>
    </location>
</feature>
<feature type="transmembrane region" description="Helical" evidence="2">
    <location>
        <begin position="306"/>
        <end position="324"/>
    </location>
</feature>
<keyword evidence="5" id="KW-1185">Reference proteome</keyword>
<keyword evidence="2" id="KW-0472">Membrane</keyword>
<dbReference type="InterPro" id="IPR050327">
    <property type="entry name" value="Proton-linked_MCT"/>
</dbReference>
<evidence type="ECO:0000313" key="4">
    <source>
        <dbReference type="EMBL" id="PIK54776.1"/>
    </source>
</evidence>
<organism evidence="4 5">
    <name type="scientific">Stichopus japonicus</name>
    <name type="common">Sea cucumber</name>
    <dbReference type="NCBI Taxonomy" id="307972"/>
    <lineage>
        <taxon>Eukaryota</taxon>
        <taxon>Metazoa</taxon>
        <taxon>Echinodermata</taxon>
        <taxon>Eleutherozoa</taxon>
        <taxon>Echinozoa</taxon>
        <taxon>Holothuroidea</taxon>
        <taxon>Aspidochirotacea</taxon>
        <taxon>Aspidochirotida</taxon>
        <taxon>Stichopodidae</taxon>
        <taxon>Apostichopus</taxon>
    </lineage>
</organism>
<sequence>MDPDIAAAPIATDGGWGWIALSGVFMIGTFLAGYLKSVGVLMVQWQIEYGVGAQEVSWIGIALGFVTCTGAVIASALSSRFGSRIIVIIGCFVVAITLLLGSFTCQLWQLYVTNLLTGLGIALGYLPSLVSVGFYFDKKVGLANGIGFSGSGFGLIVVPPILQLLVEYFGWRTALRILAGSSLLPCLCGFLIKPTEKEIFWMTKEKKQRKKSLLQENGREVVEPVLPSDDTTKPNSAIKDSQVMSKRIKKVLYSCLKCGGFHLLIENKIFIFIILTFVWTSFGSFGSTIYFNARAVFDVGLTQLEASYLISAIGLGNLLGRVGHGIFLDRNFMTPLGMYSLTSVISAISIICYPFLDNFWTLLSCALIFGLTNGPYPSLQVMVLRDMLSPGDVSGGFGVVLFFNGFAMVTGVLIMSFLFDTSGSYDLSFFVAGISLFISGFLLFLLLIQKKLKRASGIEAIPDEDDEINQQEATTTEFITANESQEVTKQNVTCDVTKSRESSV</sequence>
<dbReference type="PANTHER" id="PTHR11360:SF284">
    <property type="entry name" value="EG:103B4.3 PROTEIN-RELATED"/>
    <property type="match status" value="1"/>
</dbReference>
<comment type="subcellular location">
    <subcellularLocation>
        <location evidence="1">Membrane</location>
        <topology evidence="1">Multi-pass membrane protein</topology>
    </subcellularLocation>
</comment>
<keyword evidence="2" id="KW-0812">Transmembrane</keyword>
<feature type="transmembrane region" description="Helical" evidence="2">
    <location>
        <begin position="362"/>
        <end position="384"/>
    </location>
</feature>
<reference evidence="4 5" key="1">
    <citation type="journal article" date="2017" name="PLoS Biol.">
        <title>The sea cucumber genome provides insights into morphological evolution and visceral regeneration.</title>
        <authorList>
            <person name="Zhang X."/>
            <person name="Sun L."/>
            <person name="Yuan J."/>
            <person name="Sun Y."/>
            <person name="Gao Y."/>
            <person name="Zhang L."/>
            <person name="Li S."/>
            <person name="Dai H."/>
            <person name="Hamel J.F."/>
            <person name="Liu C."/>
            <person name="Yu Y."/>
            <person name="Liu S."/>
            <person name="Lin W."/>
            <person name="Guo K."/>
            <person name="Jin S."/>
            <person name="Xu P."/>
            <person name="Storey K.B."/>
            <person name="Huan P."/>
            <person name="Zhang T."/>
            <person name="Zhou Y."/>
            <person name="Zhang J."/>
            <person name="Lin C."/>
            <person name="Li X."/>
            <person name="Xing L."/>
            <person name="Huo D."/>
            <person name="Sun M."/>
            <person name="Wang L."/>
            <person name="Mercier A."/>
            <person name="Li F."/>
            <person name="Yang H."/>
            <person name="Xiang J."/>
        </authorList>
    </citation>
    <scope>NUCLEOTIDE SEQUENCE [LARGE SCALE GENOMIC DNA]</scope>
    <source>
        <strain evidence="4">Shaxun</strain>
        <tissue evidence="4">Muscle</tissue>
    </source>
</reference>
<dbReference type="Pfam" id="PF07690">
    <property type="entry name" value="MFS_1"/>
    <property type="match status" value="1"/>
</dbReference>
<feature type="transmembrane region" description="Helical" evidence="2">
    <location>
        <begin position="336"/>
        <end position="356"/>
    </location>
</feature>
<dbReference type="InterPro" id="IPR020846">
    <property type="entry name" value="MFS_dom"/>
</dbReference>
<gene>
    <name evidence="4" type="ORF">BSL78_08298</name>
</gene>
<dbReference type="OrthoDB" id="410267at2759"/>
<evidence type="ECO:0000313" key="5">
    <source>
        <dbReference type="Proteomes" id="UP000230750"/>
    </source>
</evidence>
<name>A0A2G8L3D6_STIJA</name>
<dbReference type="Gene3D" id="1.20.1250.20">
    <property type="entry name" value="MFS general substrate transporter like domains"/>
    <property type="match status" value="1"/>
</dbReference>
<protein>
    <submittedName>
        <fullName evidence="4">Putative monocarboxylate transporter 13</fullName>
    </submittedName>
</protein>
<comment type="caution">
    <text evidence="4">The sequence shown here is derived from an EMBL/GenBank/DDBJ whole genome shotgun (WGS) entry which is preliminary data.</text>
</comment>
<dbReference type="AlphaFoldDB" id="A0A2G8L3D6"/>
<dbReference type="Proteomes" id="UP000230750">
    <property type="component" value="Unassembled WGS sequence"/>
</dbReference>
<dbReference type="GO" id="GO:0016020">
    <property type="term" value="C:membrane"/>
    <property type="evidence" value="ECO:0007669"/>
    <property type="project" value="UniProtKB-SubCell"/>
</dbReference>
<proteinExistence type="predicted"/>
<evidence type="ECO:0000256" key="1">
    <source>
        <dbReference type="ARBA" id="ARBA00004141"/>
    </source>
</evidence>
<dbReference type="STRING" id="307972.A0A2G8L3D6"/>
<dbReference type="EMBL" id="MRZV01000234">
    <property type="protein sequence ID" value="PIK54776.1"/>
    <property type="molecule type" value="Genomic_DNA"/>
</dbReference>
<feature type="transmembrane region" description="Helical" evidence="2">
    <location>
        <begin position="56"/>
        <end position="78"/>
    </location>
</feature>
<accession>A0A2G8L3D6</accession>
<feature type="domain" description="Major facilitator superfamily (MFS) profile" evidence="3">
    <location>
        <begin position="1"/>
        <end position="451"/>
    </location>
</feature>
<keyword evidence="2" id="KW-1133">Transmembrane helix</keyword>
<feature type="transmembrane region" description="Helical" evidence="2">
    <location>
        <begin position="269"/>
        <end position="291"/>
    </location>
</feature>
<dbReference type="InterPro" id="IPR036259">
    <property type="entry name" value="MFS_trans_sf"/>
</dbReference>
<dbReference type="PANTHER" id="PTHR11360">
    <property type="entry name" value="MONOCARBOXYLATE TRANSPORTER"/>
    <property type="match status" value="1"/>
</dbReference>
<dbReference type="InterPro" id="IPR011701">
    <property type="entry name" value="MFS"/>
</dbReference>
<feature type="transmembrane region" description="Helical" evidence="2">
    <location>
        <begin position="115"/>
        <end position="135"/>
    </location>
</feature>